<dbReference type="PROSITE" id="PS51257">
    <property type="entry name" value="PROKAR_LIPOPROTEIN"/>
    <property type="match status" value="1"/>
</dbReference>
<name>A0A5D8QBK1_9THEO</name>
<sequence length="59" mass="6821">MKRIYVVSKDKKSGLWYAHMAGFPWIPVWGSCSKSKIEAQKVAANMMCLSLKEYLQLRL</sequence>
<organism evidence="1 2">
    <name type="scientific">Calorimonas adulescens</name>
    <dbReference type="NCBI Taxonomy" id="2606906"/>
    <lineage>
        <taxon>Bacteria</taxon>
        <taxon>Bacillati</taxon>
        <taxon>Bacillota</taxon>
        <taxon>Clostridia</taxon>
        <taxon>Thermoanaerobacterales</taxon>
        <taxon>Thermoanaerobacteraceae</taxon>
        <taxon>Calorimonas</taxon>
    </lineage>
</organism>
<dbReference type="EMBL" id="VTPS01000009">
    <property type="protein sequence ID" value="TZE81990.1"/>
    <property type="molecule type" value="Genomic_DNA"/>
</dbReference>
<dbReference type="AlphaFoldDB" id="A0A5D8QBK1"/>
<protein>
    <submittedName>
        <fullName evidence="1">Uncharacterized protein</fullName>
    </submittedName>
</protein>
<dbReference type="Proteomes" id="UP000322976">
    <property type="component" value="Unassembled WGS sequence"/>
</dbReference>
<dbReference type="RefSeq" id="WP_149545264.1">
    <property type="nucleotide sequence ID" value="NZ_VTPS01000009.1"/>
</dbReference>
<evidence type="ECO:0000313" key="2">
    <source>
        <dbReference type="Proteomes" id="UP000322976"/>
    </source>
</evidence>
<comment type="caution">
    <text evidence="1">The sequence shown here is derived from an EMBL/GenBank/DDBJ whole genome shotgun (WGS) entry which is preliminary data.</text>
</comment>
<accession>A0A5D8QBK1</accession>
<reference evidence="1 2" key="1">
    <citation type="submission" date="2019-08" db="EMBL/GenBank/DDBJ databases">
        <title>Calorimonas adulescens gen. nov., sp. nov., an anaerobic thermophilic bacterium from Sakhalin hot spring.</title>
        <authorList>
            <person name="Khomyakova M.A."/>
            <person name="Merkel A.Y."/>
            <person name="Novikov A."/>
            <person name="Bonch-Osmolovskaya E.A."/>
            <person name="Slobodkin A.I."/>
        </authorList>
    </citation>
    <scope>NUCLEOTIDE SEQUENCE [LARGE SCALE GENOMIC DNA]</scope>
    <source>
        <strain evidence="1 2">A05MB</strain>
    </source>
</reference>
<proteinExistence type="predicted"/>
<evidence type="ECO:0000313" key="1">
    <source>
        <dbReference type="EMBL" id="TZE81990.1"/>
    </source>
</evidence>
<gene>
    <name evidence="1" type="ORF">FWJ32_07075</name>
</gene>
<keyword evidence="2" id="KW-1185">Reference proteome</keyword>